<proteinExistence type="predicted"/>
<dbReference type="VEuPathDB" id="PiroplasmaDB:BOVATA_047960"/>
<dbReference type="AlphaFoldDB" id="A0A2H6KJX9"/>
<feature type="region of interest" description="Disordered" evidence="1">
    <location>
        <begin position="49"/>
        <end position="68"/>
    </location>
</feature>
<dbReference type="EMBL" id="BDSA01000030">
    <property type="protein sequence ID" value="GBE63303.1"/>
    <property type="molecule type" value="Genomic_DNA"/>
</dbReference>
<keyword evidence="3" id="KW-1185">Reference proteome</keyword>
<dbReference type="GeneID" id="39877073"/>
<evidence type="ECO:0000256" key="1">
    <source>
        <dbReference type="SAM" id="MobiDB-lite"/>
    </source>
</evidence>
<evidence type="ECO:0000313" key="3">
    <source>
        <dbReference type="Proteomes" id="UP000236319"/>
    </source>
</evidence>
<comment type="caution">
    <text evidence="2">The sequence shown here is derived from an EMBL/GenBank/DDBJ whole genome shotgun (WGS) entry which is preliminary data.</text>
</comment>
<sequence length="100" mass="10831">MMFGVRFLLFSQRTKLHTAVFIHVRVGEFRGELRHAGLEGVEEQRVVEAGERGGGEGGEEAKEGDEGGRWVEVRRFSGWRGKVENEDLGEGADGGGDGGG</sequence>
<dbReference type="Proteomes" id="UP000236319">
    <property type="component" value="Unassembled WGS sequence"/>
</dbReference>
<organism evidence="2 3">
    <name type="scientific">Babesia ovata</name>
    <dbReference type="NCBI Taxonomy" id="189622"/>
    <lineage>
        <taxon>Eukaryota</taxon>
        <taxon>Sar</taxon>
        <taxon>Alveolata</taxon>
        <taxon>Apicomplexa</taxon>
        <taxon>Aconoidasida</taxon>
        <taxon>Piroplasmida</taxon>
        <taxon>Babesiidae</taxon>
        <taxon>Babesia</taxon>
    </lineage>
</organism>
<dbReference type="RefSeq" id="XP_028869546.1">
    <property type="nucleotide sequence ID" value="XM_029013713.1"/>
</dbReference>
<evidence type="ECO:0000313" key="2">
    <source>
        <dbReference type="EMBL" id="GBE63303.1"/>
    </source>
</evidence>
<reference evidence="2 3" key="1">
    <citation type="journal article" date="2017" name="BMC Genomics">
        <title>Whole-genome assembly of Babesia ovata and comparative genomics between closely related pathogens.</title>
        <authorList>
            <person name="Yamagishi J."/>
            <person name="Asada M."/>
            <person name="Hakimi H."/>
            <person name="Tanaka T.Q."/>
            <person name="Sugimoto C."/>
            <person name="Kawazu S."/>
        </authorList>
    </citation>
    <scope>NUCLEOTIDE SEQUENCE [LARGE SCALE GENOMIC DNA]</scope>
    <source>
        <strain evidence="2 3">Miyake</strain>
    </source>
</reference>
<gene>
    <name evidence="2" type="ORF">BOVATA_047960</name>
</gene>
<accession>A0A2H6KJX9</accession>
<name>A0A2H6KJX9_9APIC</name>
<protein>
    <submittedName>
        <fullName evidence="2">Uncharacterized protein</fullName>
    </submittedName>
</protein>